<dbReference type="EMBL" id="RLII01000085">
    <property type="protein sequence ID" value="RXE57501.1"/>
    <property type="molecule type" value="Genomic_DNA"/>
</dbReference>
<reference evidence="3" key="1">
    <citation type="submission" date="2018-11" db="EMBL/GenBank/DDBJ databases">
        <title>Genome sequencing of a novel mesophilic and cellulolytic organism within the genus Hungateiclostridium.</title>
        <authorList>
            <person name="Rettenmaier R."/>
            <person name="Liebl W."/>
            <person name="Zverlov V."/>
        </authorList>
    </citation>
    <scope>NUCLEOTIDE SEQUENCE [LARGE SCALE GENOMIC DNA]</scope>
    <source>
        <strain evidence="3">N2K1</strain>
    </source>
</reference>
<gene>
    <name evidence="2" type="ORF">EFD62_17400</name>
</gene>
<feature type="compositionally biased region" description="Basic and acidic residues" evidence="1">
    <location>
        <begin position="10"/>
        <end position="20"/>
    </location>
</feature>
<protein>
    <submittedName>
        <fullName evidence="2">Uncharacterized protein</fullName>
    </submittedName>
</protein>
<dbReference type="Proteomes" id="UP000289166">
    <property type="component" value="Unassembled WGS sequence"/>
</dbReference>
<dbReference type="AlphaFoldDB" id="A0A4Q0I0D9"/>
<feature type="region of interest" description="Disordered" evidence="1">
    <location>
        <begin position="1"/>
        <end position="20"/>
    </location>
</feature>
<evidence type="ECO:0000313" key="3">
    <source>
        <dbReference type="Proteomes" id="UP000289166"/>
    </source>
</evidence>
<sequence length="111" mass="13244">MEKVQSNINSKKEGRKVQTDADVKRKAVKLVISHLKKKVAKEYAGSELVQGWVGEMEKLLEKNEFELSEYVQMRRELNDIIERTMDEEMRFKLRDSWYSFGRALDKKVKRY</sequence>
<dbReference type="OrthoDB" id="2083656at2"/>
<comment type="caution">
    <text evidence="2">The sequence shown here is derived from an EMBL/GenBank/DDBJ whole genome shotgun (WGS) entry which is preliminary data.</text>
</comment>
<evidence type="ECO:0000313" key="2">
    <source>
        <dbReference type="EMBL" id="RXE57501.1"/>
    </source>
</evidence>
<dbReference type="RefSeq" id="WP_069194294.1">
    <property type="nucleotide sequence ID" value="NZ_RLII01000085.1"/>
</dbReference>
<organism evidence="2 3">
    <name type="scientific">Acetivibrio mesophilus</name>
    <dbReference type="NCBI Taxonomy" id="2487273"/>
    <lineage>
        <taxon>Bacteria</taxon>
        <taxon>Bacillati</taxon>
        <taxon>Bacillota</taxon>
        <taxon>Clostridia</taxon>
        <taxon>Eubacteriales</taxon>
        <taxon>Oscillospiraceae</taxon>
        <taxon>Acetivibrio</taxon>
    </lineage>
</organism>
<keyword evidence="3" id="KW-1185">Reference proteome</keyword>
<name>A0A4Q0I0D9_9FIRM</name>
<accession>A0A4Q0I0D9</accession>
<proteinExistence type="predicted"/>
<evidence type="ECO:0000256" key="1">
    <source>
        <dbReference type="SAM" id="MobiDB-lite"/>
    </source>
</evidence>